<dbReference type="Proteomes" id="UP000252893">
    <property type="component" value="Unassembled WGS sequence"/>
</dbReference>
<evidence type="ECO:0000313" key="2">
    <source>
        <dbReference type="Proteomes" id="UP000252893"/>
    </source>
</evidence>
<dbReference type="AlphaFoldDB" id="A0A366EBB2"/>
<protein>
    <submittedName>
        <fullName evidence="1">Putative phiE125 gp8 family phage protein</fullName>
    </submittedName>
</protein>
<evidence type="ECO:0000313" key="1">
    <source>
        <dbReference type="EMBL" id="RBO98718.1"/>
    </source>
</evidence>
<dbReference type="OrthoDB" id="7597216at2"/>
<gene>
    <name evidence="1" type="ORF">DFR47_101318</name>
</gene>
<dbReference type="Gene3D" id="1.10.3230.30">
    <property type="entry name" value="Phage gp6-like head-tail connector protein"/>
    <property type="match status" value="1"/>
</dbReference>
<dbReference type="RefSeq" id="WP_113942653.1">
    <property type="nucleotide sequence ID" value="NZ_JBHEEG010000003.1"/>
</dbReference>
<name>A0A366EBB2_9HYPH</name>
<proteinExistence type="predicted"/>
<comment type="caution">
    <text evidence="1">The sequence shown here is derived from an EMBL/GenBank/DDBJ whole genome shotgun (WGS) entry which is preliminary data.</text>
</comment>
<dbReference type="NCBIfam" id="TIGR02215">
    <property type="entry name" value="phage_chp_gp8"/>
    <property type="match status" value="1"/>
</dbReference>
<sequence length="189" mass="21200">MVLRLITPPVSEPVTTALLRDFLRLPLGQEEDLLERLICTAREVIEQHCNLVMLPQCWHLQLANWPQSGRIALYKAPVISIDKVQGFAADGSEVLFSKDDWRLDTESRPQRVYLRRPPYITIARGLEIELTAGLASEPSGLPETLRHACVILAAHLYDNRNSAEAGGLMSSLPDMVAQLVAPWLRRGRL</sequence>
<reference evidence="1 2" key="1">
    <citation type="submission" date="2018-06" db="EMBL/GenBank/DDBJ databases">
        <title>Genomic Encyclopedia of Type Strains, Phase IV (KMG-IV): sequencing the most valuable type-strain genomes for metagenomic binning, comparative biology and taxonomic classification.</title>
        <authorList>
            <person name="Goeker M."/>
        </authorList>
    </citation>
    <scope>NUCLEOTIDE SEQUENCE [LARGE SCALE GENOMIC DNA]</scope>
    <source>
        <strain evidence="1 2">DSM 25619</strain>
    </source>
</reference>
<keyword evidence="2" id="KW-1185">Reference proteome</keyword>
<dbReference type="CDD" id="cd08054">
    <property type="entry name" value="gp6"/>
    <property type="match status" value="1"/>
</dbReference>
<dbReference type="EMBL" id="QNRH01000001">
    <property type="protein sequence ID" value="RBO98718.1"/>
    <property type="molecule type" value="Genomic_DNA"/>
</dbReference>
<organism evidence="1 2">
    <name type="scientific">Pseudochrobactrum asaccharolyticum</name>
    <dbReference type="NCBI Taxonomy" id="354351"/>
    <lineage>
        <taxon>Bacteria</taxon>
        <taxon>Pseudomonadati</taxon>
        <taxon>Pseudomonadota</taxon>
        <taxon>Alphaproteobacteria</taxon>
        <taxon>Hyphomicrobiales</taxon>
        <taxon>Brucellaceae</taxon>
        <taxon>Pseudochrobactrum</taxon>
    </lineage>
</organism>
<accession>A0A366EBB2</accession>
<dbReference type="InterPro" id="IPR011738">
    <property type="entry name" value="Phage_CHP"/>
</dbReference>